<evidence type="ECO:0000256" key="1">
    <source>
        <dbReference type="SAM" id="SignalP"/>
    </source>
</evidence>
<organism evidence="2 3">
    <name type="scientific">Strigops habroptila</name>
    <name type="common">Kakapo</name>
    <dbReference type="NCBI Taxonomy" id="2489341"/>
    <lineage>
        <taxon>Eukaryota</taxon>
        <taxon>Metazoa</taxon>
        <taxon>Chordata</taxon>
        <taxon>Craniata</taxon>
        <taxon>Vertebrata</taxon>
        <taxon>Euteleostomi</taxon>
        <taxon>Archelosauria</taxon>
        <taxon>Archosauria</taxon>
        <taxon>Dinosauria</taxon>
        <taxon>Saurischia</taxon>
        <taxon>Theropoda</taxon>
        <taxon>Coelurosauria</taxon>
        <taxon>Aves</taxon>
        <taxon>Neognathae</taxon>
        <taxon>Neoaves</taxon>
        <taxon>Telluraves</taxon>
        <taxon>Australaves</taxon>
        <taxon>Psittaciformes</taxon>
        <taxon>Psittacidae</taxon>
        <taxon>Strigops</taxon>
    </lineage>
</organism>
<dbReference type="Gene3D" id="3.90.45.10">
    <property type="entry name" value="Peptide deformylase"/>
    <property type="match status" value="1"/>
</dbReference>
<accession>A0A672TEL9</accession>
<dbReference type="InterPro" id="IPR036821">
    <property type="entry name" value="Peptide_deformylase_sf"/>
</dbReference>
<feature type="signal peptide" evidence="1">
    <location>
        <begin position="1"/>
        <end position="26"/>
    </location>
</feature>
<feature type="chain" id="PRO_5025408569" description="Hexosyltransferase" evidence="1">
    <location>
        <begin position="27"/>
        <end position="208"/>
    </location>
</feature>
<keyword evidence="1" id="KW-0732">Signal</keyword>
<name>A0A672TEL9_STRHB</name>
<dbReference type="Proteomes" id="UP000472266">
    <property type="component" value="Chromosome 13"/>
</dbReference>
<reference evidence="2" key="3">
    <citation type="submission" date="2025-09" db="UniProtKB">
        <authorList>
            <consortium name="Ensembl"/>
        </authorList>
    </citation>
    <scope>IDENTIFICATION</scope>
</reference>
<proteinExistence type="predicted"/>
<dbReference type="AlphaFoldDB" id="A0A672TEL9"/>
<dbReference type="SUPFAM" id="SSF56420">
    <property type="entry name" value="Peptide deformylase"/>
    <property type="match status" value="1"/>
</dbReference>
<dbReference type="InParanoid" id="A0A672TEL9"/>
<protein>
    <recommendedName>
        <fullName evidence="4">Hexosyltransferase</fullName>
    </recommendedName>
</protein>
<reference evidence="2 3" key="1">
    <citation type="submission" date="2019-11" db="EMBL/GenBank/DDBJ databases">
        <title>Strigops habroptila (kakapo) genome, bStrHab1, primary haplotype, v2.</title>
        <authorList>
            <person name="Jarvis E.D."/>
            <person name="Howard J."/>
            <person name="Rhie A."/>
            <person name="Phillippy A."/>
            <person name="Korlach J."/>
            <person name="Digby A."/>
            <person name="Iorns D."/>
            <person name="Eason D."/>
            <person name="Robertson B."/>
            <person name="Raemaekers T."/>
            <person name="Howe K."/>
            <person name="Lewin H."/>
            <person name="Damas J."/>
            <person name="Hastie A."/>
            <person name="Tracey A."/>
            <person name="Chow W."/>
            <person name="Fedrigo O."/>
        </authorList>
    </citation>
    <scope>NUCLEOTIDE SEQUENCE [LARGE SCALE GENOMIC DNA]</scope>
</reference>
<dbReference type="Ensembl" id="ENSSHBT00005000532.1">
    <property type="protein sequence ID" value="ENSSHBP00005000430.1"/>
    <property type="gene ID" value="ENSSHBG00005000413.1"/>
</dbReference>
<keyword evidence="3" id="KW-1185">Reference proteome</keyword>
<dbReference type="FunCoup" id="A0A672TEL9">
    <property type="interactions" value="54"/>
</dbReference>
<gene>
    <name evidence="2" type="primary">PDF</name>
</gene>
<evidence type="ECO:0000313" key="3">
    <source>
        <dbReference type="Proteomes" id="UP000472266"/>
    </source>
</evidence>
<evidence type="ECO:0000313" key="2">
    <source>
        <dbReference type="Ensembl" id="ENSSHBP00005000430.1"/>
    </source>
</evidence>
<sequence length="208" mass="21700">LGNLGTSWLIFSCSLVAGGGLGLAGAHPGAEVRGHGGLGPAGALVLVGAMAAGAGPASTAPCEVGTPVLHSTAVAPKQLGSPELQELAVVLAAGLWCRLCLGPRAPQLGVPLQVFATKLPPAKCQQYLAVLHCAKPFPLHLLINPTLCGRASLRGFSAYIPHHWAVHVSRGVDEHREPHELDHLDVILFLDRMDTCAFTNIGWMELLD</sequence>
<evidence type="ECO:0008006" key="4">
    <source>
        <dbReference type="Google" id="ProtNLM"/>
    </source>
</evidence>
<reference evidence="2" key="2">
    <citation type="submission" date="2025-08" db="UniProtKB">
        <authorList>
            <consortium name="Ensembl"/>
        </authorList>
    </citation>
    <scope>IDENTIFICATION</scope>
</reference>